<dbReference type="SUPFAM" id="SSF47598">
    <property type="entry name" value="Ribbon-helix-helix"/>
    <property type="match status" value="1"/>
</dbReference>
<dbReference type="SUPFAM" id="SSF55021">
    <property type="entry name" value="ACT-like"/>
    <property type="match status" value="1"/>
</dbReference>
<organism evidence="7 8">
    <name type="scientific">Pyrobaculum calidifontis (strain DSM 21063 / JCM 11548 / VA1)</name>
    <dbReference type="NCBI Taxonomy" id="410359"/>
    <lineage>
        <taxon>Archaea</taxon>
        <taxon>Thermoproteota</taxon>
        <taxon>Thermoprotei</taxon>
        <taxon>Thermoproteales</taxon>
        <taxon>Thermoproteaceae</taxon>
        <taxon>Pyrobaculum</taxon>
    </lineage>
</organism>
<dbReference type="RefSeq" id="WP_011849695.1">
    <property type="nucleotide sequence ID" value="NC_009073.1"/>
</dbReference>
<evidence type="ECO:0000313" key="7">
    <source>
        <dbReference type="EMBL" id="ABO08437.1"/>
    </source>
</evidence>
<gene>
    <name evidence="7" type="ordered locus">Pcal_1012</name>
</gene>
<feature type="domain" description="Transcription factor NikR nickel binding C-terminal" evidence="6">
    <location>
        <begin position="64"/>
        <end position="110"/>
    </location>
</feature>
<accession>A3MUX0</accession>
<dbReference type="Pfam" id="PF01402">
    <property type="entry name" value="RHH_1"/>
    <property type="match status" value="1"/>
</dbReference>
<dbReference type="Gene3D" id="1.10.1220.10">
    <property type="entry name" value="Met repressor-like"/>
    <property type="match status" value="1"/>
</dbReference>
<dbReference type="CDD" id="cd22231">
    <property type="entry name" value="RHH_NikR_HicB-like"/>
    <property type="match status" value="1"/>
</dbReference>
<dbReference type="KEGG" id="pcl:Pcal_1012"/>
<dbReference type="Proteomes" id="UP000001431">
    <property type="component" value="Chromosome"/>
</dbReference>
<dbReference type="InterPro" id="IPR050192">
    <property type="entry name" value="CopG/NikR_regulator"/>
</dbReference>
<keyword evidence="4" id="KW-0804">Transcription</keyword>
<evidence type="ECO:0000256" key="1">
    <source>
        <dbReference type="ARBA" id="ARBA00008478"/>
    </source>
</evidence>
<sequence>MKRFGVSLPKEVAEAVESIAAELGVTRSEVVANAVQAYLESRRGHAEPSHQCLGVLMALSNSFSDLSDVVERHKEAILAYTHLHVEGKCLTIFVVRGDGPQVERLSMEVSKRSHTARYVPLV</sequence>
<dbReference type="InterPro" id="IPR014864">
    <property type="entry name" value="TF_NikR_Ni-bd_C"/>
</dbReference>
<evidence type="ECO:0000256" key="3">
    <source>
        <dbReference type="ARBA" id="ARBA00023125"/>
    </source>
</evidence>
<dbReference type="GO" id="GO:0003677">
    <property type="term" value="F:DNA binding"/>
    <property type="evidence" value="ECO:0007669"/>
    <property type="project" value="UniProtKB-KW"/>
</dbReference>
<dbReference type="PANTHER" id="PTHR34719">
    <property type="entry name" value="NICKEL-RESPONSIVE REGULATOR"/>
    <property type="match status" value="1"/>
</dbReference>
<evidence type="ECO:0000256" key="4">
    <source>
        <dbReference type="ARBA" id="ARBA00023163"/>
    </source>
</evidence>
<dbReference type="EMBL" id="CP000561">
    <property type="protein sequence ID" value="ABO08437.1"/>
    <property type="molecule type" value="Genomic_DNA"/>
</dbReference>
<dbReference type="AlphaFoldDB" id="A3MUX0"/>
<dbReference type="InterPro" id="IPR027271">
    <property type="entry name" value="Acetolactate_synth/TF_NikR_C"/>
</dbReference>
<keyword evidence="8" id="KW-1185">Reference proteome</keyword>
<reference evidence="7" key="1">
    <citation type="submission" date="2007-02" db="EMBL/GenBank/DDBJ databases">
        <title>Complete sequence of Pyrobaculum calidifontis JCM 11548.</title>
        <authorList>
            <consortium name="US DOE Joint Genome Institute"/>
            <person name="Copeland A."/>
            <person name="Lucas S."/>
            <person name="Lapidus A."/>
            <person name="Barry K."/>
            <person name="Glavina del Rio T."/>
            <person name="Dalin E."/>
            <person name="Tice H."/>
            <person name="Pitluck S."/>
            <person name="Chain P."/>
            <person name="Malfatti S."/>
            <person name="Shin M."/>
            <person name="Vergez L."/>
            <person name="Schmutz J."/>
            <person name="Larimer F."/>
            <person name="Land M."/>
            <person name="Hauser L."/>
            <person name="Kyrpides N."/>
            <person name="Mikhailova N."/>
            <person name="Cozen A.E."/>
            <person name="Fitz-Gibbon S.T."/>
            <person name="House C.H."/>
            <person name="Saltikov C."/>
            <person name="Lowe T.M."/>
            <person name="Richardson P."/>
        </authorList>
    </citation>
    <scope>NUCLEOTIDE SEQUENCE [LARGE SCALE GENOMIC DNA]</scope>
    <source>
        <strain evidence="7">JCM 11548</strain>
    </source>
</reference>
<dbReference type="InterPro" id="IPR010985">
    <property type="entry name" value="Ribbon_hlx_hlx"/>
</dbReference>
<comment type="similarity">
    <text evidence="1">Belongs to the transcriptional regulatory CopG/NikR family.</text>
</comment>
<dbReference type="Pfam" id="PF08753">
    <property type="entry name" value="NikR_C"/>
    <property type="match status" value="1"/>
</dbReference>
<dbReference type="GO" id="GO:0006355">
    <property type="term" value="P:regulation of DNA-templated transcription"/>
    <property type="evidence" value="ECO:0007669"/>
    <property type="project" value="InterPro"/>
</dbReference>
<evidence type="ECO:0000259" key="6">
    <source>
        <dbReference type="Pfam" id="PF08753"/>
    </source>
</evidence>
<keyword evidence="3" id="KW-0238">DNA-binding</keyword>
<evidence type="ECO:0000313" key="8">
    <source>
        <dbReference type="Proteomes" id="UP000001431"/>
    </source>
</evidence>
<dbReference type="OrthoDB" id="25654at2157"/>
<dbReference type="STRING" id="410359.Pcal_1012"/>
<evidence type="ECO:0000259" key="5">
    <source>
        <dbReference type="Pfam" id="PF01402"/>
    </source>
</evidence>
<evidence type="ECO:0000256" key="2">
    <source>
        <dbReference type="ARBA" id="ARBA00023015"/>
    </source>
</evidence>
<dbReference type="InterPro" id="IPR045865">
    <property type="entry name" value="ACT-like_dom_sf"/>
</dbReference>
<dbReference type="HOGENOM" id="CLU_113319_3_0_2"/>
<dbReference type="PANTHER" id="PTHR34719:SF2">
    <property type="entry name" value="NICKEL-RESPONSIVE REGULATOR"/>
    <property type="match status" value="1"/>
</dbReference>
<dbReference type="Gene3D" id="3.30.70.1150">
    <property type="entry name" value="ACT-like. Chain A, domain 2"/>
    <property type="match status" value="1"/>
</dbReference>
<dbReference type="InterPro" id="IPR013321">
    <property type="entry name" value="Arc_rbn_hlx_hlx"/>
</dbReference>
<keyword evidence="2" id="KW-0805">Transcription regulation</keyword>
<protein>
    <submittedName>
        <fullName evidence="7">Transcriptional regulator, CopG family</fullName>
    </submittedName>
</protein>
<dbReference type="eggNOG" id="arCOG01008">
    <property type="taxonomic scope" value="Archaea"/>
</dbReference>
<dbReference type="InterPro" id="IPR002145">
    <property type="entry name" value="CopG"/>
</dbReference>
<name>A3MUX0_PYRCJ</name>
<feature type="domain" description="Ribbon-helix-helix protein CopG" evidence="5">
    <location>
        <begin position="2"/>
        <end position="40"/>
    </location>
</feature>
<dbReference type="GeneID" id="4908609"/>
<proteinExistence type="inferred from homology"/>